<dbReference type="OrthoDB" id="7707524at2"/>
<dbReference type="STRING" id="1280847.SAMN04488036_103292"/>
<feature type="signal peptide" evidence="1">
    <location>
        <begin position="1"/>
        <end position="21"/>
    </location>
</feature>
<proteinExistence type="predicted"/>
<keyword evidence="1" id="KW-0732">Signal</keyword>
<keyword evidence="3" id="KW-1185">Reference proteome</keyword>
<sequence>MPVIPRLLTIALLAAPMVASAQSEEAEPSGLSIELNAVQDVADSCRLSFLANNDTGTTIEKAIFETVIFDASGGVVRLSLFDFRELPAGRPRVRQFDVAGMACDSLSQILINGTNSCIADGAENSLCSDGLRLNSRTTLKLLG</sequence>
<reference evidence="3" key="1">
    <citation type="submission" date="2016-10" db="EMBL/GenBank/DDBJ databases">
        <authorList>
            <person name="Varghese N."/>
            <person name="Submissions S."/>
        </authorList>
    </citation>
    <scope>NUCLEOTIDE SEQUENCE [LARGE SCALE GENOMIC DNA]</scope>
    <source>
        <strain evidence="3">DSM 28453</strain>
    </source>
</reference>
<evidence type="ECO:0000313" key="2">
    <source>
        <dbReference type="EMBL" id="SFK94664.1"/>
    </source>
</evidence>
<name>A0A1I4DM19_9RHOB</name>
<evidence type="ECO:0008006" key="4">
    <source>
        <dbReference type="Google" id="ProtNLM"/>
    </source>
</evidence>
<gene>
    <name evidence="2" type="ORF">SAMN04488036_103292</name>
</gene>
<dbReference type="AlphaFoldDB" id="A0A1I4DM19"/>
<protein>
    <recommendedName>
        <fullName evidence="4">Tat pathway signal sequence domain protein</fullName>
    </recommendedName>
</protein>
<feature type="chain" id="PRO_5011572642" description="Tat pathway signal sequence domain protein" evidence="1">
    <location>
        <begin position="22"/>
        <end position="143"/>
    </location>
</feature>
<dbReference type="EMBL" id="FOSZ01000003">
    <property type="protein sequence ID" value="SFK94664.1"/>
    <property type="molecule type" value="Genomic_DNA"/>
</dbReference>
<dbReference type="RefSeq" id="WP_093323267.1">
    <property type="nucleotide sequence ID" value="NZ_FOSZ01000003.1"/>
</dbReference>
<evidence type="ECO:0000313" key="3">
    <source>
        <dbReference type="Proteomes" id="UP000198851"/>
    </source>
</evidence>
<dbReference type="Proteomes" id="UP000198851">
    <property type="component" value="Unassembled WGS sequence"/>
</dbReference>
<organism evidence="2 3">
    <name type="scientific">Shimia haliotis</name>
    <dbReference type="NCBI Taxonomy" id="1280847"/>
    <lineage>
        <taxon>Bacteria</taxon>
        <taxon>Pseudomonadati</taxon>
        <taxon>Pseudomonadota</taxon>
        <taxon>Alphaproteobacteria</taxon>
        <taxon>Rhodobacterales</taxon>
        <taxon>Roseobacteraceae</taxon>
    </lineage>
</organism>
<accession>A0A1I4DM19</accession>
<evidence type="ECO:0000256" key="1">
    <source>
        <dbReference type="SAM" id="SignalP"/>
    </source>
</evidence>